<gene>
    <name evidence="1" type="ORF">JZ786_05295</name>
</gene>
<accession>A0A9X7W155</accession>
<dbReference type="Proteomes" id="UP000663505">
    <property type="component" value="Chromosome"/>
</dbReference>
<protein>
    <submittedName>
        <fullName evidence="1">Uncharacterized protein</fullName>
    </submittedName>
</protein>
<reference evidence="1 2" key="1">
    <citation type="submission" date="2021-02" db="EMBL/GenBank/DDBJ databases">
        <title>Alicyclobacillus curvatus sp. nov. and Alicyclobacillus mengziensis sp. nov., two acidophilic bacteria isolated from acid mine drainage.</title>
        <authorList>
            <person name="Huang Y."/>
        </authorList>
    </citation>
    <scope>NUCLEOTIDE SEQUENCE [LARGE SCALE GENOMIC DNA]</scope>
    <source>
        <strain evidence="1 2">S30H14</strain>
    </source>
</reference>
<dbReference type="AlphaFoldDB" id="A0A9X7W155"/>
<proteinExistence type="predicted"/>
<dbReference type="EMBL" id="CP071182">
    <property type="protein sequence ID" value="QSO48404.1"/>
    <property type="molecule type" value="Genomic_DNA"/>
</dbReference>
<organism evidence="1 2">
    <name type="scientific">Alicyclobacillus mengziensis</name>
    <dbReference type="NCBI Taxonomy" id="2931921"/>
    <lineage>
        <taxon>Bacteria</taxon>
        <taxon>Bacillati</taxon>
        <taxon>Bacillota</taxon>
        <taxon>Bacilli</taxon>
        <taxon>Bacillales</taxon>
        <taxon>Alicyclobacillaceae</taxon>
        <taxon>Alicyclobacillus</taxon>
    </lineage>
</organism>
<sequence>MTAMKVLKARLERVERDVFEHALCPKKLDELLDMQSEITDIKEEFLSHPFRGTTVEMLEDIRFRILECEFNVHIFASEAMHQDTSQQMRRLAELYDAIQ</sequence>
<name>A0A9X7W155_9BACL</name>
<dbReference type="KEGG" id="afx:JZ786_05295"/>
<evidence type="ECO:0000313" key="1">
    <source>
        <dbReference type="EMBL" id="QSO48404.1"/>
    </source>
</evidence>
<dbReference type="RefSeq" id="WP_206657739.1">
    <property type="nucleotide sequence ID" value="NZ_CP071182.1"/>
</dbReference>
<keyword evidence="2" id="KW-1185">Reference proteome</keyword>
<evidence type="ECO:0000313" key="2">
    <source>
        <dbReference type="Proteomes" id="UP000663505"/>
    </source>
</evidence>